<evidence type="ECO:0000313" key="1">
    <source>
        <dbReference type="EMBL" id="MBF5052452.1"/>
    </source>
</evidence>
<name>A0ABS0AEB1_9GAMM</name>
<accession>A0ABS0AEB1</accession>
<gene>
    <name evidence="1" type="ORF">ISO4_01054</name>
</gene>
<proteinExistence type="predicted"/>
<comment type="caution">
    <text evidence="1">The sequence shown here is derived from an EMBL/GenBank/DDBJ whole genome shotgun (WGS) entry which is preliminary data.</text>
</comment>
<organism evidence="1 2">
    <name type="scientific">Alloalcanivorax venustensis ISO4</name>
    <dbReference type="NCBI Taxonomy" id="1177184"/>
    <lineage>
        <taxon>Bacteria</taxon>
        <taxon>Pseudomonadati</taxon>
        <taxon>Pseudomonadota</taxon>
        <taxon>Gammaproteobacteria</taxon>
        <taxon>Oceanospirillales</taxon>
        <taxon>Alcanivoracaceae</taxon>
        <taxon>Alloalcanivorax</taxon>
    </lineage>
</organism>
<evidence type="ECO:0000313" key="2">
    <source>
        <dbReference type="Proteomes" id="UP000644441"/>
    </source>
</evidence>
<sequence length="187" mass="20362">MAAAVVAVVVASHAAQRESKAKRDAIQRNTESIIQVQRYCTSVIEEVIKEAKKGGPIGLGKLIATLRQIQFTHRQVEFLMTQPTAHKEVVLALSGYMLPSEQVCIVIEDILEQAKASRGTLSPLGLRPAIPDQTLAVLEDQVAVMSAIIEAMTIFSVELRTSQKAKFPGIQISSKDEGPEEKKLGED</sequence>
<dbReference type="EMBL" id="ARXR01000006">
    <property type="protein sequence ID" value="MBF5052452.1"/>
    <property type="molecule type" value="Genomic_DNA"/>
</dbReference>
<reference evidence="1 2" key="1">
    <citation type="submission" date="2012-09" db="EMBL/GenBank/DDBJ databases">
        <title>Genome Sequence of alkane-degrading Bacterium Alcanivorax venustensis ISO4.</title>
        <authorList>
            <person name="Lai Q."/>
            <person name="Shao Z."/>
        </authorList>
    </citation>
    <scope>NUCLEOTIDE SEQUENCE [LARGE SCALE GENOMIC DNA]</scope>
    <source>
        <strain evidence="1 2">ISO4</strain>
    </source>
</reference>
<protein>
    <submittedName>
        <fullName evidence="1">Uncharacterized protein</fullName>
    </submittedName>
</protein>
<keyword evidence="2" id="KW-1185">Reference proteome</keyword>
<dbReference type="Proteomes" id="UP000644441">
    <property type="component" value="Unassembled WGS sequence"/>
</dbReference>